<dbReference type="PROSITE" id="PS50949">
    <property type="entry name" value="HTH_GNTR"/>
    <property type="match status" value="1"/>
</dbReference>
<dbReference type="AlphaFoldDB" id="A0A1X0VCJ6"/>
<dbReference type="STRING" id="33968.BMS77_00880"/>
<dbReference type="Proteomes" id="UP000192288">
    <property type="component" value="Unassembled WGS sequence"/>
</dbReference>
<organism evidence="4 5">
    <name type="scientific">Leuconostoc pseudomesenteroides</name>
    <dbReference type="NCBI Taxonomy" id="33968"/>
    <lineage>
        <taxon>Bacteria</taxon>
        <taxon>Bacillati</taxon>
        <taxon>Bacillota</taxon>
        <taxon>Bacilli</taxon>
        <taxon>Lactobacillales</taxon>
        <taxon>Lactobacillaceae</taxon>
        <taxon>Leuconostoc</taxon>
    </lineage>
</organism>
<dbReference type="GO" id="GO:0003700">
    <property type="term" value="F:DNA-binding transcription factor activity"/>
    <property type="evidence" value="ECO:0007669"/>
    <property type="project" value="InterPro"/>
</dbReference>
<dbReference type="EMBL" id="MPLS01000026">
    <property type="protein sequence ID" value="ORI97410.1"/>
    <property type="molecule type" value="Genomic_DNA"/>
</dbReference>
<dbReference type="RefSeq" id="WP_080518902.1">
    <property type="nucleotide sequence ID" value="NZ_MPLS01000026.1"/>
</dbReference>
<dbReference type="InterPro" id="IPR036388">
    <property type="entry name" value="WH-like_DNA-bd_sf"/>
</dbReference>
<reference evidence="4 5" key="1">
    <citation type="journal article" date="2017" name="Front. Microbiol.">
        <title>Genomic Characterization of Dairy Associated Leuconostoc Species and Diversity of Leuconostocs in Undefined Mixed Mesophilic Starter Cultures.</title>
        <authorList>
            <person name="Frantzen C.A."/>
            <person name="Kot W."/>
            <person name="Pedersen T.B."/>
            <person name="Ardo Y.M."/>
            <person name="Broadbent J.R."/>
            <person name="Neve H."/>
            <person name="Hansen L.H."/>
            <person name="Dal Bello F."/>
            <person name="Ostlie H.M."/>
            <person name="Kleppen H.P."/>
            <person name="Vogensen F.K."/>
            <person name="Holo H."/>
        </authorList>
    </citation>
    <scope>NUCLEOTIDE SEQUENCE [LARGE SCALE GENOMIC DNA]</scope>
    <source>
        <strain evidence="4 5">LMGCF08</strain>
    </source>
</reference>
<dbReference type="SMART" id="SM00345">
    <property type="entry name" value="HTH_GNTR"/>
    <property type="match status" value="1"/>
</dbReference>
<dbReference type="CDD" id="cd07377">
    <property type="entry name" value="WHTH_GntR"/>
    <property type="match status" value="1"/>
</dbReference>
<dbReference type="Gene3D" id="1.10.10.10">
    <property type="entry name" value="Winged helix-like DNA-binding domain superfamily/Winged helix DNA-binding domain"/>
    <property type="match status" value="1"/>
</dbReference>
<dbReference type="InterPro" id="IPR036390">
    <property type="entry name" value="WH_DNA-bd_sf"/>
</dbReference>
<evidence type="ECO:0000313" key="5">
    <source>
        <dbReference type="Proteomes" id="UP000192288"/>
    </source>
</evidence>
<dbReference type="InterPro" id="IPR000524">
    <property type="entry name" value="Tscrpt_reg_HTH_GntR"/>
</dbReference>
<evidence type="ECO:0000256" key="1">
    <source>
        <dbReference type="ARBA" id="ARBA00023015"/>
    </source>
</evidence>
<comment type="caution">
    <text evidence="4">The sequence shown here is derived from an EMBL/GenBank/DDBJ whole genome shotgun (WGS) entry which is preliminary data.</text>
</comment>
<protein>
    <submittedName>
        <fullName evidence="4">GntR family transcriptional regulator</fullName>
    </submittedName>
</protein>
<sequence>MAQIQRNQPLYEQLMWRIKAQVAAGVLVIGEKLPSVREMALIEGLNPNTVAKAYKALEAQNVIETVTGKGTFIRRNGENADDELVEQLKNKLTEVTIEAKRVSISPNQLHSWIDELYGEKQ</sequence>
<evidence type="ECO:0000256" key="3">
    <source>
        <dbReference type="ARBA" id="ARBA00023163"/>
    </source>
</evidence>
<accession>A0A1X0VCJ6</accession>
<dbReference type="Pfam" id="PF00392">
    <property type="entry name" value="GntR"/>
    <property type="match status" value="1"/>
</dbReference>
<proteinExistence type="predicted"/>
<gene>
    <name evidence="4" type="ORF">BMR96_07330</name>
</gene>
<name>A0A1X0VCJ6_LEUPS</name>
<dbReference type="PANTHER" id="PTHR38445">
    <property type="entry name" value="HTH-TYPE TRANSCRIPTIONAL REPRESSOR YTRA"/>
    <property type="match status" value="1"/>
</dbReference>
<keyword evidence="2" id="KW-0238">DNA-binding</keyword>
<dbReference type="GO" id="GO:0003677">
    <property type="term" value="F:DNA binding"/>
    <property type="evidence" value="ECO:0007669"/>
    <property type="project" value="UniProtKB-KW"/>
</dbReference>
<evidence type="ECO:0000256" key="2">
    <source>
        <dbReference type="ARBA" id="ARBA00023125"/>
    </source>
</evidence>
<dbReference type="eggNOG" id="COG1725">
    <property type="taxonomic scope" value="Bacteria"/>
</dbReference>
<keyword evidence="1" id="KW-0805">Transcription regulation</keyword>
<dbReference type="GeneID" id="97229437"/>
<dbReference type="SUPFAM" id="SSF46785">
    <property type="entry name" value="Winged helix' DNA-binding domain"/>
    <property type="match status" value="1"/>
</dbReference>
<keyword evidence="3" id="KW-0804">Transcription</keyword>
<evidence type="ECO:0000313" key="4">
    <source>
        <dbReference type="EMBL" id="ORI97410.1"/>
    </source>
</evidence>
<dbReference type="PANTHER" id="PTHR38445:SF9">
    <property type="entry name" value="HTH-TYPE TRANSCRIPTIONAL REPRESSOR YTRA"/>
    <property type="match status" value="1"/>
</dbReference>